<dbReference type="InterPro" id="IPR012451">
    <property type="entry name" value="DUF1656"/>
</dbReference>
<feature type="transmembrane region" description="Helical" evidence="5">
    <location>
        <begin position="7"/>
        <end position="29"/>
    </location>
</feature>
<protein>
    <submittedName>
        <fullName evidence="6">DUF1656 domain-containing protein</fullName>
    </submittedName>
</protein>
<name>A0ABZ0HPZ4_9HYPH</name>
<evidence type="ECO:0000256" key="5">
    <source>
        <dbReference type="SAM" id="Phobius"/>
    </source>
</evidence>
<dbReference type="RefSeq" id="WP_407338790.1">
    <property type="nucleotide sequence ID" value="NZ_CP136862.1"/>
</dbReference>
<feature type="transmembrane region" description="Helical" evidence="5">
    <location>
        <begin position="41"/>
        <end position="65"/>
    </location>
</feature>
<evidence type="ECO:0000256" key="1">
    <source>
        <dbReference type="ARBA" id="ARBA00022475"/>
    </source>
</evidence>
<sequence>MNEEIDLYGVFIPGLLMWAACAFALSAGIRRLLAECGFYKLVWHAALFDLALFVFVLRCVVFVFAHSVI</sequence>
<reference evidence="6 7" key="1">
    <citation type="submission" date="2023-10" db="EMBL/GenBank/DDBJ databases">
        <title>Novel methanotroph of the genus Methylocapsa from a subarctic wetland.</title>
        <authorList>
            <person name="Belova S.E."/>
            <person name="Oshkin I.Y."/>
            <person name="Miroshnikov K."/>
            <person name="Dedysh S.N."/>
        </authorList>
    </citation>
    <scope>NUCLEOTIDE SEQUENCE [LARGE SCALE GENOMIC DNA]</scope>
    <source>
        <strain evidence="6 7">RX1</strain>
    </source>
</reference>
<keyword evidence="1" id="KW-1003">Cell membrane</keyword>
<keyword evidence="7" id="KW-1185">Reference proteome</keyword>
<gene>
    <name evidence="6" type="ORF">RZS28_16345</name>
</gene>
<proteinExistence type="predicted"/>
<dbReference type="EMBL" id="CP136862">
    <property type="protein sequence ID" value="WOJ89347.1"/>
    <property type="molecule type" value="Genomic_DNA"/>
</dbReference>
<accession>A0ABZ0HPZ4</accession>
<organism evidence="6 7">
    <name type="scientific">Methylocapsa polymorpha</name>
    <dbReference type="NCBI Taxonomy" id="3080828"/>
    <lineage>
        <taxon>Bacteria</taxon>
        <taxon>Pseudomonadati</taxon>
        <taxon>Pseudomonadota</taxon>
        <taxon>Alphaproteobacteria</taxon>
        <taxon>Hyphomicrobiales</taxon>
        <taxon>Beijerinckiaceae</taxon>
        <taxon>Methylocapsa</taxon>
    </lineage>
</organism>
<keyword evidence="3 5" id="KW-1133">Transmembrane helix</keyword>
<dbReference type="Pfam" id="PF07869">
    <property type="entry name" value="DUF1656"/>
    <property type="match status" value="1"/>
</dbReference>
<evidence type="ECO:0000313" key="7">
    <source>
        <dbReference type="Proteomes" id="UP001626536"/>
    </source>
</evidence>
<evidence type="ECO:0000256" key="4">
    <source>
        <dbReference type="ARBA" id="ARBA00023136"/>
    </source>
</evidence>
<keyword evidence="2 5" id="KW-0812">Transmembrane</keyword>
<keyword evidence="4 5" id="KW-0472">Membrane</keyword>
<evidence type="ECO:0000256" key="2">
    <source>
        <dbReference type="ARBA" id="ARBA00022692"/>
    </source>
</evidence>
<dbReference type="Proteomes" id="UP001626536">
    <property type="component" value="Chromosome"/>
</dbReference>
<evidence type="ECO:0000256" key="3">
    <source>
        <dbReference type="ARBA" id="ARBA00022989"/>
    </source>
</evidence>
<evidence type="ECO:0000313" key="6">
    <source>
        <dbReference type="EMBL" id="WOJ89347.1"/>
    </source>
</evidence>